<accession>A0A3P7IT50</accession>
<gene>
    <name evidence="3" type="ORF">SVUK_LOCUS5267</name>
</gene>
<name>A0A3P7IT50_STRVU</name>
<dbReference type="GO" id="GO:0051015">
    <property type="term" value="F:actin filament binding"/>
    <property type="evidence" value="ECO:0007669"/>
    <property type="project" value="InterPro"/>
</dbReference>
<dbReference type="SUPFAM" id="SSF47220">
    <property type="entry name" value="alpha-catenin/vinculin-like"/>
    <property type="match status" value="1"/>
</dbReference>
<keyword evidence="2" id="KW-0963">Cytoplasm</keyword>
<sequence length="79" mass="9132">MDMWNCPRRPREIDPELSVIPFFLISFTNAEFNVSRLVILHEEAEDGNAMPDLTRPVSLVSRAVDNLIKVMIREIVLSY</sequence>
<dbReference type="GO" id="GO:0005737">
    <property type="term" value="C:cytoplasm"/>
    <property type="evidence" value="ECO:0007669"/>
    <property type="project" value="UniProtKB-SubCell"/>
</dbReference>
<evidence type="ECO:0000313" key="3">
    <source>
        <dbReference type="EMBL" id="VDM70269.1"/>
    </source>
</evidence>
<evidence type="ECO:0000256" key="2">
    <source>
        <dbReference type="ARBA" id="ARBA00022490"/>
    </source>
</evidence>
<comment type="subcellular location">
    <subcellularLocation>
        <location evidence="1">Cytoplasm</location>
    </subcellularLocation>
</comment>
<dbReference type="EMBL" id="UYYB01015344">
    <property type="protein sequence ID" value="VDM70269.1"/>
    <property type="molecule type" value="Genomic_DNA"/>
</dbReference>
<dbReference type="GO" id="GO:0007155">
    <property type="term" value="P:cell adhesion"/>
    <property type="evidence" value="ECO:0007669"/>
    <property type="project" value="InterPro"/>
</dbReference>
<dbReference type="InterPro" id="IPR036723">
    <property type="entry name" value="Alpha-catenin/vinculin-like_sf"/>
</dbReference>
<dbReference type="AlphaFoldDB" id="A0A3P7IT50"/>
<dbReference type="Proteomes" id="UP000270094">
    <property type="component" value="Unassembled WGS sequence"/>
</dbReference>
<proteinExistence type="predicted"/>
<protein>
    <submittedName>
        <fullName evidence="3">Uncharacterized protein</fullName>
    </submittedName>
</protein>
<dbReference type="OrthoDB" id="29742at2759"/>
<reference evidence="3 4" key="1">
    <citation type="submission" date="2018-11" db="EMBL/GenBank/DDBJ databases">
        <authorList>
            <consortium name="Pathogen Informatics"/>
        </authorList>
    </citation>
    <scope>NUCLEOTIDE SEQUENCE [LARGE SCALE GENOMIC DNA]</scope>
</reference>
<organism evidence="3 4">
    <name type="scientific">Strongylus vulgaris</name>
    <name type="common">Blood worm</name>
    <dbReference type="NCBI Taxonomy" id="40348"/>
    <lineage>
        <taxon>Eukaryota</taxon>
        <taxon>Metazoa</taxon>
        <taxon>Ecdysozoa</taxon>
        <taxon>Nematoda</taxon>
        <taxon>Chromadorea</taxon>
        <taxon>Rhabditida</taxon>
        <taxon>Rhabditina</taxon>
        <taxon>Rhabditomorpha</taxon>
        <taxon>Strongyloidea</taxon>
        <taxon>Strongylidae</taxon>
        <taxon>Strongylus</taxon>
    </lineage>
</organism>
<dbReference type="InterPro" id="IPR017997">
    <property type="entry name" value="Vinculin"/>
</dbReference>
<evidence type="ECO:0000256" key="1">
    <source>
        <dbReference type="ARBA" id="ARBA00004496"/>
    </source>
</evidence>
<dbReference type="PANTHER" id="PTHR46180">
    <property type="entry name" value="VINCULIN"/>
    <property type="match status" value="1"/>
</dbReference>
<dbReference type="Gene3D" id="1.20.120.230">
    <property type="entry name" value="Alpha-catenin/vinculin-like"/>
    <property type="match status" value="1"/>
</dbReference>
<evidence type="ECO:0000313" key="4">
    <source>
        <dbReference type="Proteomes" id="UP000270094"/>
    </source>
</evidence>
<keyword evidence="4" id="KW-1185">Reference proteome</keyword>